<evidence type="ECO:0000256" key="10">
    <source>
        <dbReference type="SAM" id="Phobius"/>
    </source>
</evidence>
<evidence type="ECO:0000256" key="2">
    <source>
        <dbReference type="ARBA" id="ARBA00012438"/>
    </source>
</evidence>
<reference evidence="12 13" key="1">
    <citation type="submission" date="2020-07" db="EMBL/GenBank/DDBJ databases">
        <title>MOT database genomes.</title>
        <authorList>
            <person name="Joseph S."/>
            <person name="Aduse-Opoku J."/>
            <person name="Hashim A."/>
            <person name="Wade W."/>
            <person name="Curtis M."/>
        </authorList>
    </citation>
    <scope>NUCLEOTIDE SEQUENCE [LARGE SCALE GENOMIC DNA]</scope>
    <source>
        <strain evidence="12 13">DSM 100099</strain>
    </source>
</reference>
<dbReference type="PANTHER" id="PTHR24421:SF10">
    <property type="entry name" value="NITRATE_NITRITE SENSOR PROTEIN NARQ"/>
    <property type="match status" value="1"/>
</dbReference>
<evidence type="ECO:0000256" key="4">
    <source>
        <dbReference type="ARBA" id="ARBA00022679"/>
    </source>
</evidence>
<dbReference type="GO" id="GO:0046983">
    <property type="term" value="F:protein dimerization activity"/>
    <property type="evidence" value="ECO:0007669"/>
    <property type="project" value="InterPro"/>
</dbReference>
<evidence type="ECO:0000256" key="3">
    <source>
        <dbReference type="ARBA" id="ARBA00022553"/>
    </source>
</evidence>
<keyword evidence="8" id="KW-0902">Two-component regulatory system</keyword>
<keyword evidence="6 12" id="KW-0418">Kinase</keyword>
<evidence type="ECO:0000313" key="12">
    <source>
        <dbReference type="EMBL" id="NYS93709.1"/>
    </source>
</evidence>
<accession>A0A853ET13</accession>
<keyword evidence="10" id="KW-0812">Transmembrane</keyword>
<evidence type="ECO:0000256" key="5">
    <source>
        <dbReference type="ARBA" id="ARBA00022741"/>
    </source>
</evidence>
<organism evidence="12 13">
    <name type="scientific">Sanguibacter inulinus</name>
    <dbReference type="NCBI Taxonomy" id="60922"/>
    <lineage>
        <taxon>Bacteria</taxon>
        <taxon>Bacillati</taxon>
        <taxon>Actinomycetota</taxon>
        <taxon>Actinomycetes</taxon>
        <taxon>Micrococcales</taxon>
        <taxon>Sanguibacteraceae</taxon>
        <taxon>Sanguibacter</taxon>
    </lineage>
</organism>
<keyword evidence="4" id="KW-0808">Transferase</keyword>
<dbReference type="CDD" id="cd16917">
    <property type="entry name" value="HATPase_UhpB-NarQ-NarX-like"/>
    <property type="match status" value="1"/>
</dbReference>
<dbReference type="PANTHER" id="PTHR24421">
    <property type="entry name" value="NITRATE/NITRITE SENSOR PROTEIN NARX-RELATED"/>
    <property type="match status" value="1"/>
</dbReference>
<evidence type="ECO:0000313" key="13">
    <source>
        <dbReference type="Proteomes" id="UP000561011"/>
    </source>
</evidence>
<evidence type="ECO:0000259" key="11">
    <source>
        <dbReference type="Pfam" id="PF07730"/>
    </source>
</evidence>
<dbReference type="EMBL" id="JACBYE010000019">
    <property type="protein sequence ID" value="NYS93709.1"/>
    <property type="molecule type" value="Genomic_DNA"/>
</dbReference>
<feature type="transmembrane region" description="Helical" evidence="10">
    <location>
        <begin position="104"/>
        <end position="122"/>
    </location>
</feature>
<dbReference type="GO" id="GO:0016020">
    <property type="term" value="C:membrane"/>
    <property type="evidence" value="ECO:0007669"/>
    <property type="project" value="InterPro"/>
</dbReference>
<dbReference type="Pfam" id="PF07730">
    <property type="entry name" value="HisKA_3"/>
    <property type="match status" value="1"/>
</dbReference>
<protein>
    <recommendedName>
        <fullName evidence="2">histidine kinase</fullName>
        <ecNumber evidence="2">2.7.13.3</ecNumber>
    </recommendedName>
</protein>
<sequence length="398" mass="41816">MTQPRAPRQSGSAARARDVAAVLVVVVFGVLPFPDEAFRAGGPVLAVALLPVLVLPSRRSRPLLALAVSVGCVVVVALAGTFAPSALLAVAITAFSAADRTRRPVAVVSVLSAALAVFLVAAVPLDGDLLDPRVLQFVLFVVLGGALGDASRSRREAETSRQQVLDAVTERAERAERDLDDEARRRVTEERVRIARDLHDVVAHQIAVISLSAGVASSSMETRPERAREALTTIRSASRTVLTDIGGLMALLRADDADDLRDLHPQAGLAQVDELVARFAGVGLRVDLDRAPGVVETAALSPVSDHVAYLVLQEGLTNAHKHGTGDSAAVVLRSRGGTLDLSVTNPVRPGASPESLDGHGLRGLRERVASVRGRVETSQAGGLFRLDISVPVESRAAL</sequence>
<keyword evidence="13" id="KW-1185">Reference proteome</keyword>
<dbReference type="Gene3D" id="1.20.5.1930">
    <property type="match status" value="1"/>
</dbReference>
<keyword evidence="10" id="KW-0472">Membrane</keyword>
<evidence type="ECO:0000256" key="6">
    <source>
        <dbReference type="ARBA" id="ARBA00022777"/>
    </source>
</evidence>
<dbReference type="EC" id="2.7.13.3" evidence="2"/>
<dbReference type="Gene3D" id="3.30.565.10">
    <property type="entry name" value="Histidine kinase-like ATPase, C-terminal domain"/>
    <property type="match status" value="1"/>
</dbReference>
<evidence type="ECO:0000256" key="7">
    <source>
        <dbReference type="ARBA" id="ARBA00022840"/>
    </source>
</evidence>
<dbReference type="AlphaFoldDB" id="A0A853ET13"/>
<keyword evidence="3" id="KW-0597">Phosphoprotein</keyword>
<feature type="coiled-coil region" evidence="9">
    <location>
        <begin position="165"/>
        <end position="192"/>
    </location>
</feature>
<evidence type="ECO:0000256" key="1">
    <source>
        <dbReference type="ARBA" id="ARBA00000085"/>
    </source>
</evidence>
<dbReference type="InterPro" id="IPR036890">
    <property type="entry name" value="HATPase_C_sf"/>
</dbReference>
<dbReference type="GO" id="GO:0005524">
    <property type="term" value="F:ATP binding"/>
    <property type="evidence" value="ECO:0007669"/>
    <property type="project" value="UniProtKB-KW"/>
</dbReference>
<evidence type="ECO:0000256" key="9">
    <source>
        <dbReference type="SAM" id="Coils"/>
    </source>
</evidence>
<dbReference type="InterPro" id="IPR050482">
    <property type="entry name" value="Sensor_HK_TwoCompSys"/>
</dbReference>
<evidence type="ECO:0000256" key="8">
    <source>
        <dbReference type="ARBA" id="ARBA00023012"/>
    </source>
</evidence>
<name>A0A853ET13_9MICO</name>
<keyword evidence="7" id="KW-0067">ATP-binding</keyword>
<keyword evidence="9" id="KW-0175">Coiled coil</keyword>
<comment type="caution">
    <text evidence="12">The sequence shown here is derived from an EMBL/GenBank/DDBJ whole genome shotgun (WGS) entry which is preliminary data.</text>
</comment>
<proteinExistence type="predicted"/>
<feature type="domain" description="Signal transduction histidine kinase subgroup 3 dimerisation and phosphoacceptor" evidence="11">
    <location>
        <begin position="190"/>
        <end position="255"/>
    </location>
</feature>
<keyword evidence="10" id="KW-1133">Transmembrane helix</keyword>
<dbReference type="GO" id="GO:0000155">
    <property type="term" value="F:phosphorelay sensor kinase activity"/>
    <property type="evidence" value="ECO:0007669"/>
    <property type="project" value="InterPro"/>
</dbReference>
<keyword evidence="5" id="KW-0547">Nucleotide-binding</keyword>
<comment type="catalytic activity">
    <reaction evidence="1">
        <text>ATP + protein L-histidine = ADP + protein N-phospho-L-histidine.</text>
        <dbReference type="EC" id="2.7.13.3"/>
    </reaction>
</comment>
<dbReference type="RefSeq" id="WP_179913290.1">
    <property type="nucleotide sequence ID" value="NZ_JACBYE010000019.1"/>
</dbReference>
<dbReference type="Proteomes" id="UP000561011">
    <property type="component" value="Unassembled WGS sequence"/>
</dbReference>
<dbReference type="InterPro" id="IPR011712">
    <property type="entry name" value="Sig_transdc_His_kin_sub3_dim/P"/>
</dbReference>
<feature type="transmembrane region" description="Helical" evidence="10">
    <location>
        <begin position="63"/>
        <end position="92"/>
    </location>
</feature>
<gene>
    <name evidence="12" type="ORF">HZZ10_09275</name>
</gene>